<proteinExistence type="inferred from homology"/>
<protein>
    <submittedName>
        <fullName evidence="7">Tumor necrosis factor ligand superfamily member 6</fullName>
    </submittedName>
</protein>
<feature type="domain" description="THD" evidence="6">
    <location>
        <begin position="404"/>
        <end position="540"/>
    </location>
</feature>
<gene>
    <name evidence="7" type="ORF">Bpfe_008623</name>
</gene>
<dbReference type="GO" id="GO:0005615">
    <property type="term" value="C:extracellular space"/>
    <property type="evidence" value="ECO:0007669"/>
    <property type="project" value="UniProtKB-KW"/>
</dbReference>
<dbReference type="Gene3D" id="2.60.120.40">
    <property type="match status" value="1"/>
</dbReference>
<evidence type="ECO:0000256" key="3">
    <source>
        <dbReference type="ARBA" id="ARBA00022514"/>
    </source>
</evidence>
<feature type="transmembrane region" description="Helical" evidence="5">
    <location>
        <begin position="335"/>
        <end position="354"/>
    </location>
</feature>
<evidence type="ECO:0000256" key="4">
    <source>
        <dbReference type="ARBA" id="ARBA00023136"/>
    </source>
</evidence>
<organism evidence="7 8">
    <name type="scientific">Biomphalaria pfeifferi</name>
    <name type="common">Bloodfluke planorb</name>
    <name type="synonym">Freshwater snail</name>
    <dbReference type="NCBI Taxonomy" id="112525"/>
    <lineage>
        <taxon>Eukaryota</taxon>
        <taxon>Metazoa</taxon>
        <taxon>Spiralia</taxon>
        <taxon>Lophotrochozoa</taxon>
        <taxon>Mollusca</taxon>
        <taxon>Gastropoda</taxon>
        <taxon>Heterobranchia</taxon>
        <taxon>Euthyneura</taxon>
        <taxon>Panpulmonata</taxon>
        <taxon>Hygrophila</taxon>
        <taxon>Lymnaeoidea</taxon>
        <taxon>Planorbidae</taxon>
        <taxon>Biomphalaria</taxon>
    </lineage>
</organism>
<dbReference type="PROSITE" id="PS50049">
    <property type="entry name" value="THD_2"/>
    <property type="match status" value="1"/>
</dbReference>
<comment type="subcellular location">
    <subcellularLocation>
        <location evidence="1">Membrane</location>
    </subcellularLocation>
</comment>
<keyword evidence="8" id="KW-1185">Reference proteome</keyword>
<dbReference type="SUPFAM" id="SSF49842">
    <property type="entry name" value="TNF-like"/>
    <property type="match status" value="1"/>
</dbReference>
<accession>A0AAD8BYG8</accession>
<dbReference type="InterPro" id="IPR008983">
    <property type="entry name" value="Tumour_necrosis_fac-like_dom"/>
</dbReference>
<comment type="caution">
    <text evidence="7">The sequence shown here is derived from an EMBL/GenBank/DDBJ whole genome shotgun (WGS) entry which is preliminary data.</text>
</comment>
<evidence type="ECO:0000313" key="7">
    <source>
        <dbReference type="EMBL" id="KAK0062130.1"/>
    </source>
</evidence>
<evidence type="ECO:0000259" key="6">
    <source>
        <dbReference type="PROSITE" id="PS50049"/>
    </source>
</evidence>
<dbReference type="PANTHER" id="PTHR11471:SF13">
    <property type="entry name" value="TNF FAMILY PROFILE DOMAIN-CONTAINING PROTEIN"/>
    <property type="match status" value="1"/>
</dbReference>
<evidence type="ECO:0000256" key="2">
    <source>
        <dbReference type="ARBA" id="ARBA00008670"/>
    </source>
</evidence>
<evidence type="ECO:0000256" key="5">
    <source>
        <dbReference type="SAM" id="Phobius"/>
    </source>
</evidence>
<keyword evidence="5" id="KW-1133">Transmembrane helix</keyword>
<evidence type="ECO:0000256" key="1">
    <source>
        <dbReference type="ARBA" id="ARBA00004370"/>
    </source>
</evidence>
<dbReference type="AlphaFoldDB" id="A0AAD8BYG8"/>
<keyword evidence="5" id="KW-0812">Transmembrane</keyword>
<dbReference type="GO" id="GO:0016020">
    <property type="term" value="C:membrane"/>
    <property type="evidence" value="ECO:0007669"/>
    <property type="project" value="UniProtKB-SubCell"/>
</dbReference>
<feature type="non-terminal residue" evidence="7">
    <location>
        <position position="540"/>
    </location>
</feature>
<name>A0AAD8BYG8_BIOPF</name>
<sequence>MVLGISQSLTNGNRIQLVNVPTSDVEKSVKVNELDKSLGPDRRYLFELVTRICSLIVDIVIERGAFVAGTSTQPHFTGLIHKVKPISEEHYCSCCSDTKQACGKIQILVSDFWEVEILKFPEVYFHCNVQGKQFTVNQYEHKGRLLSFSFWTCDKDFFETLVELKDNVEYVFLECNDKYEQTNPGQRLYVLLFKDVTNKTKVIIKTGKETSMHHMEDIKAIFGSEGYIPALRLTLGCYAQKQGEDLNIKYKRSNTWSSGTTDESSQPLNPIRTSGLSYERIDLVRKQYEPNIRDFIRKTGSVESRVQNLPPLKMEDPIRDSERSLCIHIVIRSKWFSIGLSACAVIMGFSALVINVRKMTQEQTVSSVEKKDFPLFNDSIIQLLHEKKRQLNLHRLHSLKRSPASAHISLALPPRIPGSEDKQDPYFKKDYNVCVRTKTTSNSNVHARGVIVDIDGLVIMYSGLYFVYSGVSFKPNSTDFSATFAYQTWFQYIYKMRPNSPAHSTVLTRVVHTCCLNCTNSQNTAYSGGAFYLETGDMLQ</sequence>
<reference evidence="7" key="2">
    <citation type="submission" date="2023-04" db="EMBL/GenBank/DDBJ databases">
        <authorList>
            <person name="Bu L."/>
            <person name="Lu L."/>
            <person name="Laidemitt M.R."/>
            <person name="Zhang S.M."/>
            <person name="Mutuku M."/>
            <person name="Mkoji G."/>
            <person name="Steinauer M."/>
            <person name="Loker E.S."/>
        </authorList>
    </citation>
    <scope>NUCLEOTIDE SEQUENCE</scope>
    <source>
        <strain evidence="7">KasaAsao</strain>
        <tissue evidence="7">Whole Snail</tissue>
    </source>
</reference>
<reference evidence="7" key="1">
    <citation type="journal article" date="2023" name="PLoS Negl. Trop. Dis.">
        <title>A genome sequence for Biomphalaria pfeifferi, the major vector snail for the human-infecting parasite Schistosoma mansoni.</title>
        <authorList>
            <person name="Bu L."/>
            <person name="Lu L."/>
            <person name="Laidemitt M.R."/>
            <person name="Zhang S.M."/>
            <person name="Mutuku M."/>
            <person name="Mkoji G."/>
            <person name="Steinauer M."/>
            <person name="Loker E.S."/>
        </authorList>
    </citation>
    <scope>NUCLEOTIDE SEQUENCE</scope>
    <source>
        <strain evidence="7">KasaAsao</strain>
    </source>
</reference>
<keyword evidence="3" id="KW-0202">Cytokine</keyword>
<dbReference type="PANTHER" id="PTHR11471">
    <property type="entry name" value="TUMOR NECROSIS FACTOR FAMILY MEMBER"/>
    <property type="match status" value="1"/>
</dbReference>
<dbReference type="InterPro" id="IPR006052">
    <property type="entry name" value="TNF_dom"/>
</dbReference>
<dbReference type="EMBL" id="JASAOG010000027">
    <property type="protein sequence ID" value="KAK0062130.1"/>
    <property type="molecule type" value="Genomic_DNA"/>
</dbReference>
<evidence type="ECO:0000313" key="8">
    <source>
        <dbReference type="Proteomes" id="UP001233172"/>
    </source>
</evidence>
<dbReference type="GO" id="GO:0006955">
    <property type="term" value="P:immune response"/>
    <property type="evidence" value="ECO:0007669"/>
    <property type="project" value="InterPro"/>
</dbReference>
<dbReference type="Pfam" id="PF00229">
    <property type="entry name" value="TNF"/>
    <property type="match status" value="1"/>
</dbReference>
<dbReference type="Proteomes" id="UP001233172">
    <property type="component" value="Unassembled WGS sequence"/>
</dbReference>
<dbReference type="GO" id="GO:0005164">
    <property type="term" value="F:tumor necrosis factor receptor binding"/>
    <property type="evidence" value="ECO:0007669"/>
    <property type="project" value="InterPro"/>
</dbReference>
<comment type="similarity">
    <text evidence="2">Belongs to the tumor necrosis factor family.</text>
</comment>
<keyword evidence="4 5" id="KW-0472">Membrane</keyword>
<dbReference type="GO" id="GO:0005125">
    <property type="term" value="F:cytokine activity"/>
    <property type="evidence" value="ECO:0007669"/>
    <property type="project" value="UniProtKB-KW"/>
</dbReference>